<dbReference type="GO" id="GO:0070205">
    <property type="term" value="F:2-succinyl-6-hydroxy-2,4-cyclohexadiene-1-carboxylate synthase activity"/>
    <property type="evidence" value="ECO:0007669"/>
    <property type="project" value="UniProtKB-EC"/>
</dbReference>
<sequence>MSQSANISPIHLWCLHGNLQQPSVWETALRDLWRDPAIRVIPVDLWSTTAQDFWGWAEQFCERVVAEGASRNVVLGYSLGGRLALHAVLQNPGLWKGAIATSTSPGLSSFKDRQACLQRDRIWGQRFRTEPWQALLNEWDNLPVFNGIPCNIERKESQFSRQRIARLFDIFSQGRQEDLLLRLKALENPPILYISGELDRKYCAMGRRLAEACRGVEWVAIANAGHRVPWENTPVFTQVVEQWLRQLPDQTN</sequence>
<evidence type="ECO:0000259" key="2">
    <source>
        <dbReference type="Pfam" id="PF12697"/>
    </source>
</evidence>
<protein>
    <submittedName>
        <fullName evidence="3">2-succinyl-6-hydroxy-2, 4-cyclohexadiene-1-carboxylate synthase</fullName>
        <ecNumber evidence="3">4.2.99.20</ecNumber>
    </submittedName>
</protein>
<dbReference type="Proteomes" id="UP000248857">
    <property type="component" value="Unassembled WGS sequence"/>
</dbReference>
<name>A0A2W1JYB1_9CYAN</name>
<dbReference type="SUPFAM" id="SSF53474">
    <property type="entry name" value="alpha/beta-Hydrolases"/>
    <property type="match status" value="1"/>
</dbReference>
<dbReference type="RefSeq" id="WP_110984463.1">
    <property type="nucleotide sequence ID" value="NZ_CAWNWM010000001.1"/>
</dbReference>
<dbReference type="InterPro" id="IPR000073">
    <property type="entry name" value="AB_hydrolase_1"/>
</dbReference>
<keyword evidence="4" id="KW-1185">Reference proteome</keyword>
<dbReference type="PANTHER" id="PTHR42916">
    <property type="entry name" value="2-SUCCINYL-5-ENOLPYRUVYL-6-HYDROXY-3-CYCLOHEXENE-1-CARBOXYLATE SYNTHASE"/>
    <property type="match status" value="1"/>
</dbReference>
<comment type="caution">
    <text evidence="3">The sequence shown here is derived from an EMBL/GenBank/DDBJ whole genome shotgun (WGS) entry which is preliminary data.</text>
</comment>
<evidence type="ECO:0000313" key="4">
    <source>
        <dbReference type="Proteomes" id="UP000248857"/>
    </source>
</evidence>
<reference evidence="3 4" key="1">
    <citation type="journal article" date="2018" name="Sci. Rep.">
        <title>A novel species of the marine cyanobacterium Acaryochloris with a unique pigment content and lifestyle.</title>
        <authorList>
            <person name="Partensky F."/>
            <person name="Six C."/>
            <person name="Ratin M."/>
            <person name="Garczarek L."/>
            <person name="Vaulot D."/>
            <person name="Probert I."/>
            <person name="Calteau A."/>
            <person name="Gourvil P."/>
            <person name="Marie D."/>
            <person name="Grebert T."/>
            <person name="Bouchier C."/>
            <person name="Le Panse S."/>
            <person name="Gachenot M."/>
            <person name="Rodriguez F."/>
            <person name="Garrido J.L."/>
        </authorList>
    </citation>
    <scope>NUCLEOTIDE SEQUENCE [LARGE SCALE GENOMIC DNA]</scope>
    <source>
        <strain evidence="3 4">RCC1774</strain>
    </source>
</reference>
<feature type="domain" description="AB hydrolase-1" evidence="2">
    <location>
        <begin position="14"/>
        <end position="232"/>
    </location>
</feature>
<dbReference type="AlphaFoldDB" id="A0A2W1JYB1"/>
<keyword evidence="1 3" id="KW-0456">Lyase</keyword>
<dbReference type="InterPro" id="IPR029058">
    <property type="entry name" value="AB_hydrolase_fold"/>
</dbReference>
<organism evidence="3 4">
    <name type="scientific">Acaryochloris thomasi RCC1774</name>
    <dbReference type="NCBI Taxonomy" id="1764569"/>
    <lineage>
        <taxon>Bacteria</taxon>
        <taxon>Bacillati</taxon>
        <taxon>Cyanobacteriota</taxon>
        <taxon>Cyanophyceae</taxon>
        <taxon>Acaryochloridales</taxon>
        <taxon>Acaryochloridaceae</taxon>
        <taxon>Acaryochloris</taxon>
        <taxon>Acaryochloris thomasi</taxon>
    </lineage>
</organism>
<dbReference type="PANTHER" id="PTHR42916:SF1">
    <property type="entry name" value="PROTEIN PHYLLO, CHLOROPLASTIC"/>
    <property type="match status" value="1"/>
</dbReference>
<evidence type="ECO:0000256" key="1">
    <source>
        <dbReference type="ARBA" id="ARBA00023239"/>
    </source>
</evidence>
<proteinExistence type="predicted"/>
<accession>A0A2W1JYB1</accession>
<dbReference type="EMBL" id="PQWO01000001">
    <property type="protein sequence ID" value="PZD75245.1"/>
    <property type="molecule type" value="Genomic_DNA"/>
</dbReference>
<gene>
    <name evidence="3" type="primary">menH_1</name>
    <name evidence="3" type="ORF">C1752_00499</name>
</gene>
<dbReference type="Pfam" id="PF12697">
    <property type="entry name" value="Abhydrolase_6"/>
    <property type="match status" value="1"/>
</dbReference>
<dbReference type="EC" id="4.2.99.20" evidence="3"/>
<dbReference type="OrthoDB" id="9808398at2"/>
<dbReference type="Gene3D" id="3.40.50.1820">
    <property type="entry name" value="alpha/beta hydrolase"/>
    <property type="match status" value="1"/>
</dbReference>
<evidence type="ECO:0000313" key="3">
    <source>
        <dbReference type="EMBL" id="PZD75245.1"/>
    </source>
</evidence>